<feature type="compositionally biased region" description="Pro residues" evidence="1">
    <location>
        <begin position="75"/>
        <end position="84"/>
    </location>
</feature>
<feature type="compositionally biased region" description="Low complexity" evidence="1">
    <location>
        <begin position="48"/>
        <end position="66"/>
    </location>
</feature>
<name>A0A421B9P9_9PSEU</name>
<evidence type="ECO:0000313" key="3">
    <source>
        <dbReference type="EMBL" id="RLK61038.1"/>
    </source>
</evidence>
<keyword evidence="4" id="KW-1185">Reference proteome</keyword>
<reference evidence="3 4" key="1">
    <citation type="submission" date="2018-10" db="EMBL/GenBank/DDBJ databases">
        <title>Genomic Encyclopedia of Archaeal and Bacterial Type Strains, Phase II (KMG-II): from individual species to whole genera.</title>
        <authorList>
            <person name="Goeker M."/>
        </authorList>
    </citation>
    <scope>NUCLEOTIDE SEQUENCE [LARGE SCALE GENOMIC DNA]</scope>
    <source>
        <strain evidence="3 4">DSM 45657</strain>
    </source>
</reference>
<evidence type="ECO:0000256" key="2">
    <source>
        <dbReference type="SAM" id="Phobius"/>
    </source>
</evidence>
<keyword evidence="2" id="KW-0472">Membrane</keyword>
<gene>
    <name evidence="3" type="ORF">CLV68_1553</name>
</gene>
<protein>
    <submittedName>
        <fullName evidence="3">Uncharacterized protein</fullName>
    </submittedName>
</protein>
<dbReference type="Proteomes" id="UP000282454">
    <property type="component" value="Unassembled WGS sequence"/>
</dbReference>
<proteinExistence type="predicted"/>
<keyword evidence="2" id="KW-0812">Transmembrane</keyword>
<feature type="transmembrane region" description="Helical" evidence="2">
    <location>
        <begin position="21"/>
        <end position="42"/>
    </location>
</feature>
<keyword evidence="2" id="KW-1133">Transmembrane helix</keyword>
<feature type="region of interest" description="Disordered" evidence="1">
    <location>
        <begin position="48"/>
        <end position="88"/>
    </location>
</feature>
<dbReference type="EMBL" id="RCDD01000001">
    <property type="protein sequence ID" value="RLK61038.1"/>
    <property type="molecule type" value="Genomic_DNA"/>
</dbReference>
<dbReference type="AlphaFoldDB" id="A0A421B9P9"/>
<organism evidence="3 4">
    <name type="scientific">Actinokineospora cianjurensis</name>
    <dbReference type="NCBI Taxonomy" id="585224"/>
    <lineage>
        <taxon>Bacteria</taxon>
        <taxon>Bacillati</taxon>
        <taxon>Actinomycetota</taxon>
        <taxon>Actinomycetes</taxon>
        <taxon>Pseudonocardiales</taxon>
        <taxon>Pseudonocardiaceae</taxon>
        <taxon>Actinokineospora</taxon>
    </lineage>
</organism>
<sequence length="184" mass="18672">MMSRMHDKKSEASSSDGTAIKVAWIGLAGVLGAALIGAVVALNSNKGVGTPTPTGGNYPPYTYTPPGGSGTSVGDPPPKPPVTTDPPQRAGYPTLTLSSQVVKQGGTYEVSGSGFSPESAITLRIFSSDSISFPISDFVEVDSRGGFSQAAVLQPGVCDFRGQVAAFDGVHPAAIAQVAVVTKC</sequence>
<accession>A0A421B9P9</accession>
<evidence type="ECO:0000313" key="4">
    <source>
        <dbReference type="Proteomes" id="UP000282454"/>
    </source>
</evidence>
<evidence type="ECO:0000256" key="1">
    <source>
        <dbReference type="SAM" id="MobiDB-lite"/>
    </source>
</evidence>
<comment type="caution">
    <text evidence="3">The sequence shown here is derived from an EMBL/GenBank/DDBJ whole genome shotgun (WGS) entry which is preliminary data.</text>
</comment>